<feature type="domain" description="Alpha-D-phosphohexomutase alpha/beta/alpha" evidence="10">
    <location>
        <begin position="175"/>
        <end position="271"/>
    </location>
</feature>
<reference evidence="13" key="1">
    <citation type="submission" date="2016-10" db="EMBL/GenBank/DDBJ databases">
        <authorList>
            <person name="Varghese N."/>
            <person name="Submissions S."/>
        </authorList>
    </citation>
    <scope>NUCLEOTIDE SEQUENCE [LARGE SCALE GENOMIC DNA]</scope>
    <source>
        <strain evidence="13">DSM 26348</strain>
    </source>
</reference>
<evidence type="ECO:0000313" key="12">
    <source>
        <dbReference type="EMBL" id="SFI74397.1"/>
    </source>
</evidence>
<dbReference type="InterPro" id="IPR005845">
    <property type="entry name" value="A-D-PHexomutase_a/b/a-II"/>
</dbReference>
<dbReference type="Pfam" id="PF02879">
    <property type="entry name" value="PGM_PMM_II"/>
    <property type="match status" value="1"/>
</dbReference>
<keyword evidence="5 7" id="KW-0460">Magnesium</keyword>
<dbReference type="InterPro" id="IPR005846">
    <property type="entry name" value="A-D-PHexomutase_a/b/a-III"/>
</dbReference>
<organism evidence="12 13">
    <name type="scientific">Planctomicrobium piriforme</name>
    <dbReference type="NCBI Taxonomy" id="1576369"/>
    <lineage>
        <taxon>Bacteria</taxon>
        <taxon>Pseudomonadati</taxon>
        <taxon>Planctomycetota</taxon>
        <taxon>Planctomycetia</taxon>
        <taxon>Planctomycetales</taxon>
        <taxon>Planctomycetaceae</taxon>
        <taxon>Planctomicrobium</taxon>
    </lineage>
</organism>
<dbReference type="STRING" id="1576369.SAMN05421753_1123"/>
<evidence type="ECO:0000256" key="6">
    <source>
        <dbReference type="ARBA" id="ARBA00023235"/>
    </source>
</evidence>
<evidence type="ECO:0000256" key="2">
    <source>
        <dbReference type="ARBA" id="ARBA00010231"/>
    </source>
</evidence>
<keyword evidence="3" id="KW-0597">Phosphoprotein</keyword>
<dbReference type="SUPFAM" id="SSF55957">
    <property type="entry name" value="Phosphoglucomutase, C-terminal domain"/>
    <property type="match status" value="1"/>
</dbReference>
<dbReference type="PANTHER" id="PTHR43771:SF1">
    <property type="entry name" value="PHOSPHOMANNOMUTASE"/>
    <property type="match status" value="1"/>
</dbReference>
<keyword evidence="6" id="KW-0413">Isomerase</keyword>
<comment type="cofactor">
    <cofactor evidence="1">
        <name>Mg(2+)</name>
        <dbReference type="ChEBI" id="CHEBI:18420"/>
    </cofactor>
</comment>
<name>A0A1I3KPN3_9PLAN</name>
<dbReference type="SUPFAM" id="SSF53738">
    <property type="entry name" value="Phosphoglucomutase, first 3 domains"/>
    <property type="match status" value="3"/>
</dbReference>
<dbReference type="InterPro" id="IPR016055">
    <property type="entry name" value="A-D-PHexomutase_a/b/a-I/II/III"/>
</dbReference>
<evidence type="ECO:0000256" key="7">
    <source>
        <dbReference type="RuleBase" id="RU004326"/>
    </source>
</evidence>
<evidence type="ECO:0000259" key="8">
    <source>
        <dbReference type="Pfam" id="PF00408"/>
    </source>
</evidence>
<accession>A0A1I3KPN3</accession>
<dbReference type="Proteomes" id="UP000199518">
    <property type="component" value="Unassembled WGS sequence"/>
</dbReference>
<evidence type="ECO:0000256" key="1">
    <source>
        <dbReference type="ARBA" id="ARBA00001946"/>
    </source>
</evidence>
<dbReference type="EMBL" id="FOQD01000012">
    <property type="protein sequence ID" value="SFI74397.1"/>
    <property type="molecule type" value="Genomic_DNA"/>
</dbReference>
<dbReference type="Pfam" id="PF02880">
    <property type="entry name" value="PGM_PMM_III"/>
    <property type="match status" value="1"/>
</dbReference>
<feature type="domain" description="Alpha-D-phosphohexomutase alpha/beta/alpha" evidence="9">
    <location>
        <begin position="9"/>
        <end position="121"/>
    </location>
</feature>
<dbReference type="GO" id="GO:0000287">
    <property type="term" value="F:magnesium ion binding"/>
    <property type="evidence" value="ECO:0007669"/>
    <property type="project" value="InterPro"/>
</dbReference>
<dbReference type="PRINTS" id="PR00509">
    <property type="entry name" value="PGMPMM"/>
</dbReference>
<feature type="domain" description="Alpha-D-phosphohexomutase C-terminal" evidence="8">
    <location>
        <begin position="472"/>
        <end position="497"/>
    </location>
</feature>
<dbReference type="InterPro" id="IPR005841">
    <property type="entry name" value="Alpha-D-phosphohexomutase_SF"/>
</dbReference>
<dbReference type="PANTHER" id="PTHR43771">
    <property type="entry name" value="PHOSPHOMANNOMUTASE"/>
    <property type="match status" value="1"/>
</dbReference>
<evidence type="ECO:0000256" key="4">
    <source>
        <dbReference type="ARBA" id="ARBA00022723"/>
    </source>
</evidence>
<dbReference type="InterPro" id="IPR005844">
    <property type="entry name" value="A-D-PHexomutase_a/b/a-I"/>
</dbReference>
<dbReference type="Pfam" id="PF02878">
    <property type="entry name" value="PGM_PMM_I"/>
    <property type="match status" value="1"/>
</dbReference>
<dbReference type="Gene3D" id="3.30.310.50">
    <property type="entry name" value="Alpha-D-phosphohexomutase, C-terminal domain"/>
    <property type="match status" value="1"/>
</dbReference>
<evidence type="ECO:0000313" key="13">
    <source>
        <dbReference type="Proteomes" id="UP000199518"/>
    </source>
</evidence>
<dbReference type="InterPro" id="IPR016066">
    <property type="entry name" value="A-D-PHexomutase_CS"/>
</dbReference>
<dbReference type="InterPro" id="IPR036900">
    <property type="entry name" value="A-D-PHexomutase_C_sf"/>
</dbReference>
<evidence type="ECO:0000256" key="5">
    <source>
        <dbReference type="ARBA" id="ARBA00022842"/>
    </source>
</evidence>
<proteinExistence type="inferred from homology"/>
<evidence type="ECO:0000259" key="9">
    <source>
        <dbReference type="Pfam" id="PF02878"/>
    </source>
</evidence>
<comment type="similarity">
    <text evidence="2 7">Belongs to the phosphohexose mutase family.</text>
</comment>
<gene>
    <name evidence="12" type="ORF">SAMN05421753_1123</name>
</gene>
<sequence length="527" mass="56648">MFDPALFLRSADVRGLYPNQINEELAWFTGKYLAQSVKEMLGAKAKIVVGRDGRVSSPVIYSALIQGIASEGVTAIPVGLATTDMIQWAVGEELNGALAGVMITASHNPAEYNGIKAVVKNTKSGGLDILRPVDHLAPRFAKDGANGDAAPAACSPFPIQGRLDLHQKFVDAALARSERIAAATGKIVLDPGNGVGGLFRPLLKNGLTARKSKADLLAVAERIDGTFPTRPSNPGLPGAVKLLQETVVAEGAKFGAAFDGDADRVFLVDEWGQFVSGSVLLAALAKSLVEKNGGKGNVVYSAVSSWLVAETVRAAGGTPILSRVGQDAVKVALIKKDAVFGGESSAHYNFPDTYCLDSGLFAFITFWDMLLESGLTCSQLLGQLKPWPNSGEVNLRVECSDWKSMSAEVISTIKSEYSADAQNSYVLDIDGVSVFHPRSPEYKTVNDVFTIDKSGDPTGQIYREVQKYTPDWWFNVRASNNEPLLRINFESRSATEVTGRTYSLISRIREICGERAKIVVQDWGSLK</sequence>
<dbReference type="Pfam" id="PF00408">
    <property type="entry name" value="PGM_PMM_IV"/>
    <property type="match status" value="1"/>
</dbReference>
<dbReference type="GO" id="GO:0005975">
    <property type="term" value="P:carbohydrate metabolic process"/>
    <property type="evidence" value="ECO:0007669"/>
    <property type="project" value="InterPro"/>
</dbReference>
<protein>
    <submittedName>
        <fullName evidence="12">Phosphomannomutase</fullName>
    </submittedName>
</protein>
<dbReference type="OrthoDB" id="9806956at2"/>
<dbReference type="PROSITE" id="PS00710">
    <property type="entry name" value="PGM_PMM"/>
    <property type="match status" value="1"/>
</dbReference>
<dbReference type="AlphaFoldDB" id="A0A1I3KPN3"/>
<evidence type="ECO:0000259" key="11">
    <source>
        <dbReference type="Pfam" id="PF02880"/>
    </source>
</evidence>
<keyword evidence="13" id="KW-1185">Reference proteome</keyword>
<feature type="domain" description="Alpha-D-phosphohexomutase alpha/beta/alpha" evidence="11">
    <location>
        <begin position="277"/>
        <end position="383"/>
    </location>
</feature>
<keyword evidence="4 7" id="KW-0479">Metal-binding</keyword>
<dbReference type="RefSeq" id="WP_139228500.1">
    <property type="nucleotide sequence ID" value="NZ_FOQD01000012.1"/>
</dbReference>
<evidence type="ECO:0000259" key="10">
    <source>
        <dbReference type="Pfam" id="PF02879"/>
    </source>
</evidence>
<dbReference type="Gene3D" id="3.40.120.10">
    <property type="entry name" value="Alpha-D-Glucose-1,6-Bisphosphate, subunit A, domain 3"/>
    <property type="match status" value="3"/>
</dbReference>
<dbReference type="GO" id="GO:0016868">
    <property type="term" value="F:intramolecular phosphotransferase activity"/>
    <property type="evidence" value="ECO:0007669"/>
    <property type="project" value="InterPro"/>
</dbReference>
<dbReference type="InterPro" id="IPR005843">
    <property type="entry name" value="A-D-PHexomutase_C"/>
</dbReference>
<evidence type="ECO:0000256" key="3">
    <source>
        <dbReference type="ARBA" id="ARBA00022553"/>
    </source>
</evidence>